<accession>A0A919D4Y3</accession>
<dbReference type="InterPro" id="IPR006626">
    <property type="entry name" value="PbH1"/>
</dbReference>
<dbReference type="EMBL" id="BMVG01000017">
    <property type="protein sequence ID" value="GHE08577.1"/>
    <property type="molecule type" value="Genomic_DNA"/>
</dbReference>
<evidence type="ECO:0000313" key="3">
    <source>
        <dbReference type="Proteomes" id="UP000655443"/>
    </source>
</evidence>
<evidence type="ECO:0000259" key="1">
    <source>
        <dbReference type="Pfam" id="PF13229"/>
    </source>
</evidence>
<dbReference type="SUPFAM" id="SSF51126">
    <property type="entry name" value="Pectin lyase-like"/>
    <property type="match status" value="1"/>
</dbReference>
<gene>
    <name evidence="2" type="ORF">GCM10010339_57870</name>
</gene>
<dbReference type="InterPro" id="IPR039448">
    <property type="entry name" value="Beta_helix"/>
</dbReference>
<feature type="domain" description="Right handed beta helix" evidence="1">
    <location>
        <begin position="761"/>
        <end position="911"/>
    </location>
</feature>
<reference evidence="2" key="1">
    <citation type="journal article" date="2014" name="Int. J. Syst. Evol. Microbiol.">
        <title>Complete genome sequence of Corynebacterium casei LMG S-19264T (=DSM 44701T), isolated from a smear-ripened cheese.</title>
        <authorList>
            <consortium name="US DOE Joint Genome Institute (JGI-PGF)"/>
            <person name="Walter F."/>
            <person name="Albersmeier A."/>
            <person name="Kalinowski J."/>
            <person name="Ruckert C."/>
        </authorList>
    </citation>
    <scope>NUCLEOTIDE SEQUENCE</scope>
    <source>
        <strain evidence="2">JCM 4714</strain>
    </source>
</reference>
<dbReference type="Pfam" id="PF20129">
    <property type="entry name" value="DUF6519"/>
    <property type="match status" value="2"/>
</dbReference>
<dbReference type="InterPro" id="IPR011050">
    <property type="entry name" value="Pectin_lyase_fold/virulence"/>
</dbReference>
<reference evidence="2" key="2">
    <citation type="submission" date="2020-09" db="EMBL/GenBank/DDBJ databases">
        <authorList>
            <person name="Sun Q."/>
            <person name="Ohkuma M."/>
        </authorList>
    </citation>
    <scope>NUCLEOTIDE SEQUENCE</scope>
    <source>
        <strain evidence="2">JCM 4714</strain>
    </source>
</reference>
<dbReference type="SMART" id="SM00710">
    <property type="entry name" value="PbH1"/>
    <property type="match status" value="7"/>
</dbReference>
<dbReference type="Proteomes" id="UP000655443">
    <property type="component" value="Unassembled WGS sequence"/>
</dbReference>
<dbReference type="AlphaFoldDB" id="A0A919D4Y3"/>
<dbReference type="Pfam" id="PF13229">
    <property type="entry name" value="Beta_helix"/>
    <property type="match status" value="1"/>
</dbReference>
<proteinExistence type="predicted"/>
<dbReference type="InterPro" id="IPR012334">
    <property type="entry name" value="Pectin_lyas_fold"/>
</dbReference>
<keyword evidence="3" id="KW-1185">Reference proteome</keyword>
<name>A0A919D4Y3_9ACTN</name>
<dbReference type="InterPro" id="IPR045392">
    <property type="entry name" value="DUF6519"/>
</dbReference>
<protein>
    <recommendedName>
        <fullName evidence="1">Right handed beta helix domain-containing protein</fullName>
    </recommendedName>
</protein>
<evidence type="ECO:0000313" key="2">
    <source>
        <dbReference type="EMBL" id="GHE08577.1"/>
    </source>
</evidence>
<dbReference type="RefSeq" id="WP_189956575.1">
    <property type="nucleotide sequence ID" value="NZ_BMVG01000017.1"/>
</dbReference>
<sequence>MPGDYTRLSYDPVDDFNRPRTQQGRVLLDADLNELADAVDHRLRALALDVLGPCTAPLDLDAGATPGATGFRIAAAGASFTIGLGRLYVHGLELDNHGSSPWHVERGLQDLRGDAPVPYEKQPYYPNPPAVGAGRYLVYVDAWEREVTAVEDAGLTDPAVGVDTAARMQTVWQVKLLAAGSRDLRCSTPNEKVPGWAAATAPSAGRLTTAEVGVPADTDPCSVPPDSGYRGWDNRLYRVEVHDGGTLAQATFKWSRTNASVATAVLGVDTTGTVLSVARTGRDDVERLREGAWVEVVDEEHELLGKPGFLAQVMTVDRVDDMTQEVTLSAALPTAFLPVTPGRRTRLRQWDQAGTVGTLKVADSTGGLVLEDGVQVAFSDAPAGGLLRTGDHWTFTARSADGRIEHLDKAPPQGPKHFYGRLAVIDLAGGSVSDCRTIWPPVREGGGCGDCTVCVTPESHASGKLTIQKAVDRVAATGGRVCLQTGRYRLRETVAVTSGRSVTISGHGWQTVLEYPGTGPALRLDGCQGVVISDLSIVMGAAEQGQDEMPVGIAVTRSIGLEVVRCGIVHSGLLGELGWFASAGEATADDTGARDLVSLAEADLSPGVALALGGAVGSLAVRDCVLVAGIGVAPLDLFGSDTRGLLLGGFELADSVVVGALAGVYADESVSTALGVVIRDSVVSGARYPALLWEAAATAGGTLTVRGCLLRGRPAGAWIGSSGADLLDSQIVGLPSGTEQSTDGSGVLLNAGRLTGVLSDVRVGGCVIRAAGYGVLLQGTQQDVDISGCRVDGAQGGIAMENSTADGVRIVVRDNDIRSTSGSRERLVRYVGIKLVRVSDGEVRGNLVHDIGARDKLLTGISVEDCDALIVRENTITGLASAEGRAQTIGIAAQPWHRRLDIVDNVIDGSPEPADSVGISRAAWAIMLRALEPATAARPTRIPGAVVHEFEAASPVHYVELPEGVVRVTPSRVFGARPAATPATTIRGNQIEAAGITEVVVFALAGPLLFSDNRVRRTGADDTDAAPAIVAGSVESLVASANHIGSGGVPMQVEVRQTDRNHEGQPAAAVVGNVTNGAIELNGSQSAWWWERLNVVL</sequence>
<comment type="caution">
    <text evidence="2">The sequence shown here is derived from an EMBL/GenBank/DDBJ whole genome shotgun (WGS) entry which is preliminary data.</text>
</comment>
<dbReference type="Gene3D" id="2.160.20.10">
    <property type="entry name" value="Single-stranded right-handed beta-helix, Pectin lyase-like"/>
    <property type="match status" value="1"/>
</dbReference>
<organism evidence="2 3">
    <name type="scientific">Streptomyces alanosinicus</name>
    <dbReference type="NCBI Taxonomy" id="68171"/>
    <lineage>
        <taxon>Bacteria</taxon>
        <taxon>Bacillati</taxon>
        <taxon>Actinomycetota</taxon>
        <taxon>Actinomycetes</taxon>
        <taxon>Kitasatosporales</taxon>
        <taxon>Streptomycetaceae</taxon>
        <taxon>Streptomyces</taxon>
    </lineage>
</organism>